<evidence type="ECO:0000313" key="3">
    <source>
        <dbReference type="EMBL" id="MVN21048.1"/>
    </source>
</evidence>
<reference evidence="3 4" key="1">
    <citation type="submission" date="2019-12" db="EMBL/GenBank/DDBJ databases">
        <title>Mucilaginibacter sp. HMF7410 genome sequencing and assembly.</title>
        <authorList>
            <person name="Kang H."/>
            <person name="Cha I."/>
            <person name="Kim H."/>
            <person name="Joh K."/>
        </authorList>
    </citation>
    <scope>NUCLEOTIDE SEQUENCE [LARGE SCALE GENOMIC DNA]</scope>
    <source>
        <strain evidence="3 4">HMF7410</strain>
    </source>
</reference>
<feature type="domain" description="DUF4397" evidence="2">
    <location>
        <begin position="35"/>
        <end position="152"/>
    </location>
</feature>
<dbReference type="RefSeq" id="WP_157565069.1">
    <property type="nucleotide sequence ID" value="NZ_WPIK01000004.1"/>
</dbReference>
<keyword evidence="4" id="KW-1185">Reference proteome</keyword>
<dbReference type="InterPro" id="IPR025510">
    <property type="entry name" value="DUF4397"/>
</dbReference>
<name>A0A7K1SUY1_9SPHI</name>
<keyword evidence="1" id="KW-0732">Signal</keyword>
<comment type="caution">
    <text evidence="3">The sequence shown here is derived from an EMBL/GenBank/DDBJ whole genome shotgun (WGS) entry which is preliminary data.</text>
</comment>
<evidence type="ECO:0000259" key="2">
    <source>
        <dbReference type="Pfam" id="PF14344"/>
    </source>
</evidence>
<evidence type="ECO:0000313" key="4">
    <source>
        <dbReference type="Proteomes" id="UP000462014"/>
    </source>
</evidence>
<feature type="signal peptide" evidence="1">
    <location>
        <begin position="1"/>
        <end position="25"/>
    </location>
</feature>
<dbReference type="AlphaFoldDB" id="A0A7K1SUY1"/>
<evidence type="ECO:0000256" key="1">
    <source>
        <dbReference type="SAM" id="SignalP"/>
    </source>
</evidence>
<dbReference type="Proteomes" id="UP000462014">
    <property type="component" value="Unassembled WGS sequence"/>
</dbReference>
<dbReference type="PROSITE" id="PS51257">
    <property type="entry name" value="PROKAR_LIPOPROTEIN"/>
    <property type="match status" value="1"/>
</dbReference>
<accession>A0A7K1SUY1</accession>
<proteinExistence type="predicted"/>
<feature type="chain" id="PRO_5029487742" evidence="1">
    <location>
        <begin position="26"/>
        <end position="236"/>
    </location>
</feature>
<gene>
    <name evidence="3" type="ORF">GO621_05810</name>
</gene>
<sequence length="236" mass="24968">MKKLRLFLGRLMVACIGLIVFSCNNSGVSPTNYSRLQVINTLAGSTPINFSLNSTKKNSTSITFPGTSGYVTTTPGMPYLQIALATTPGVYFYNATLNLKTDSSYSVFITGTTQPQAYTSVFTWDDLSSPSIGKAKVRFVNASLSSTNLDVTINAVAGFTNVAFKGVGKFVEVPAGTYEFRAYSTGSTSSSLAILSNQVLADGKVYTLYAQGVVGNTATTSAFGLSLISNLLPNTK</sequence>
<protein>
    <submittedName>
        <fullName evidence="3">DUF4397 domain-containing protein</fullName>
    </submittedName>
</protein>
<organism evidence="3 4">
    <name type="scientific">Mucilaginibacter arboris</name>
    <dbReference type="NCBI Taxonomy" id="2682090"/>
    <lineage>
        <taxon>Bacteria</taxon>
        <taxon>Pseudomonadati</taxon>
        <taxon>Bacteroidota</taxon>
        <taxon>Sphingobacteriia</taxon>
        <taxon>Sphingobacteriales</taxon>
        <taxon>Sphingobacteriaceae</taxon>
        <taxon>Mucilaginibacter</taxon>
    </lineage>
</organism>
<dbReference type="Pfam" id="PF14344">
    <property type="entry name" value="DUF4397"/>
    <property type="match status" value="1"/>
</dbReference>
<dbReference type="EMBL" id="WPIK01000004">
    <property type="protein sequence ID" value="MVN21048.1"/>
    <property type="molecule type" value="Genomic_DNA"/>
</dbReference>